<dbReference type="InterPro" id="IPR002509">
    <property type="entry name" value="NODB_dom"/>
</dbReference>
<gene>
    <name evidence="3" type="ORF">KDM89_07765</name>
</gene>
<dbReference type="InterPro" id="IPR051398">
    <property type="entry name" value="Polysacch_Deacetylase"/>
</dbReference>
<dbReference type="PANTHER" id="PTHR34216:SF11">
    <property type="entry name" value="CHITOOLIGOSACCHARIDE DEACETYLASE"/>
    <property type="match status" value="1"/>
</dbReference>
<evidence type="ECO:0000256" key="1">
    <source>
        <dbReference type="ARBA" id="ARBA00022729"/>
    </source>
</evidence>
<reference evidence="3" key="1">
    <citation type="submission" date="2021-04" db="EMBL/GenBank/DDBJ databases">
        <title>novel species isolated from subtropical streams in China.</title>
        <authorList>
            <person name="Lu H."/>
        </authorList>
    </citation>
    <scope>NUCLEOTIDE SEQUENCE</scope>
    <source>
        <strain evidence="3">LFS511W</strain>
    </source>
</reference>
<dbReference type="SUPFAM" id="SSF88713">
    <property type="entry name" value="Glycoside hydrolase/deacetylase"/>
    <property type="match status" value="1"/>
</dbReference>
<dbReference type="EMBL" id="JAGSPN010000004">
    <property type="protein sequence ID" value="MBR7782031.1"/>
    <property type="molecule type" value="Genomic_DNA"/>
</dbReference>
<keyword evidence="4" id="KW-1185">Reference proteome</keyword>
<protein>
    <submittedName>
        <fullName evidence="3">Polysaccharide deacetylase family protein</fullName>
    </submittedName>
</protein>
<name>A0A941DNK2_9BURK</name>
<feature type="domain" description="NodB homology" evidence="2">
    <location>
        <begin position="28"/>
        <end position="248"/>
    </location>
</feature>
<proteinExistence type="predicted"/>
<dbReference type="PANTHER" id="PTHR34216">
    <property type="match status" value="1"/>
</dbReference>
<accession>A0A941DNK2</accession>
<keyword evidence="1" id="KW-0732">Signal</keyword>
<evidence type="ECO:0000313" key="3">
    <source>
        <dbReference type="EMBL" id="MBR7782031.1"/>
    </source>
</evidence>
<evidence type="ECO:0000313" key="4">
    <source>
        <dbReference type="Proteomes" id="UP000680067"/>
    </source>
</evidence>
<dbReference type="GO" id="GO:0005975">
    <property type="term" value="P:carbohydrate metabolic process"/>
    <property type="evidence" value="ECO:0007669"/>
    <property type="project" value="InterPro"/>
</dbReference>
<dbReference type="PROSITE" id="PS51677">
    <property type="entry name" value="NODB"/>
    <property type="match status" value="1"/>
</dbReference>
<dbReference type="RefSeq" id="WP_212687372.1">
    <property type="nucleotide sequence ID" value="NZ_JAGSPN010000004.1"/>
</dbReference>
<dbReference type="CDD" id="cd10967">
    <property type="entry name" value="CE4_GLA_like_6s"/>
    <property type="match status" value="1"/>
</dbReference>
<evidence type="ECO:0000259" key="2">
    <source>
        <dbReference type="PROSITE" id="PS51677"/>
    </source>
</evidence>
<dbReference type="InterPro" id="IPR011330">
    <property type="entry name" value="Glyco_hydro/deAcase_b/a-brl"/>
</dbReference>
<dbReference type="GO" id="GO:0016810">
    <property type="term" value="F:hydrolase activity, acting on carbon-nitrogen (but not peptide) bonds"/>
    <property type="evidence" value="ECO:0007669"/>
    <property type="project" value="InterPro"/>
</dbReference>
<sequence length="248" mass="27957">MQSLIRRISRFAARHFAKSWLPFHAPRGVVSFSFDDVPLSACEQGAALLEKHGVRGTFFVCGGLTDHTEQGQQCHSEDILQQLHLAGHELGCHTFSHTHCERADRDQIQTDLLRNQDFFKRLQLPLSGFAFPFGAYSFASKLLARSHFGYARITGNRTMFNGADVYALPAMALYEGKMTQQALQALIQDVAHRKGWLVFYTHEVTHQPGQWGATPELLRFCIAEAISAGCEVKTIRDAILYFEQARRS</sequence>
<dbReference type="AlphaFoldDB" id="A0A941DNK2"/>
<comment type="caution">
    <text evidence="3">The sequence shown here is derived from an EMBL/GenBank/DDBJ whole genome shotgun (WGS) entry which is preliminary data.</text>
</comment>
<dbReference type="Gene3D" id="3.20.20.370">
    <property type="entry name" value="Glycoside hydrolase/deacetylase"/>
    <property type="match status" value="1"/>
</dbReference>
<organism evidence="3 4">
    <name type="scientific">Undibacterium luofuense</name>
    <dbReference type="NCBI Taxonomy" id="2828733"/>
    <lineage>
        <taxon>Bacteria</taxon>
        <taxon>Pseudomonadati</taxon>
        <taxon>Pseudomonadota</taxon>
        <taxon>Betaproteobacteria</taxon>
        <taxon>Burkholderiales</taxon>
        <taxon>Oxalobacteraceae</taxon>
        <taxon>Undibacterium</taxon>
    </lineage>
</organism>
<dbReference type="Pfam" id="PF01522">
    <property type="entry name" value="Polysacc_deac_1"/>
    <property type="match status" value="1"/>
</dbReference>
<dbReference type="Proteomes" id="UP000680067">
    <property type="component" value="Unassembled WGS sequence"/>
</dbReference>